<evidence type="ECO:0000256" key="1">
    <source>
        <dbReference type="ARBA" id="ARBA00004123"/>
    </source>
</evidence>
<dbReference type="GO" id="GO:0016070">
    <property type="term" value="P:RNA metabolic process"/>
    <property type="evidence" value="ECO:0007669"/>
    <property type="project" value="UniProtKB-ARBA"/>
</dbReference>
<dbReference type="Gene3D" id="2.130.10.10">
    <property type="entry name" value="YVTN repeat-like/Quinoprotein amine dehydrogenase"/>
    <property type="match status" value="2"/>
</dbReference>
<proteinExistence type="inferred from homology"/>
<protein>
    <submittedName>
        <fullName evidence="7">WD40 proteinlike</fullName>
    </submittedName>
</protein>
<keyword evidence="3 6" id="KW-0853">WD repeat</keyword>
<keyword evidence="4" id="KW-0677">Repeat</keyword>
<keyword evidence="5" id="KW-0539">Nucleus</keyword>
<evidence type="ECO:0000256" key="3">
    <source>
        <dbReference type="ARBA" id="ARBA00022574"/>
    </source>
</evidence>
<dbReference type="InterPro" id="IPR037867">
    <property type="entry name" value="Swd2/WDR82"/>
</dbReference>
<name>A0A7T8KM23_CALRO</name>
<gene>
    <name evidence="7" type="ORF">FKW44_003760</name>
</gene>
<organism evidence="7 8">
    <name type="scientific">Caligus rogercresseyi</name>
    <name type="common">Sea louse</name>
    <dbReference type="NCBI Taxonomy" id="217165"/>
    <lineage>
        <taxon>Eukaryota</taxon>
        <taxon>Metazoa</taxon>
        <taxon>Ecdysozoa</taxon>
        <taxon>Arthropoda</taxon>
        <taxon>Crustacea</taxon>
        <taxon>Multicrustacea</taxon>
        <taxon>Hexanauplia</taxon>
        <taxon>Copepoda</taxon>
        <taxon>Siphonostomatoida</taxon>
        <taxon>Caligidae</taxon>
        <taxon>Caligus</taxon>
    </lineage>
</organism>
<dbReference type="InterPro" id="IPR036322">
    <property type="entry name" value="WD40_repeat_dom_sf"/>
</dbReference>
<evidence type="ECO:0000256" key="5">
    <source>
        <dbReference type="ARBA" id="ARBA00023242"/>
    </source>
</evidence>
<dbReference type="AlphaFoldDB" id="A0A7T8KM23"/>
<dbReference type="GO" id="GO:0048188">
    <property type="term" value="C:Set1C/COMPASS complex"/>
    <property type="evidence" value="ECO:0007669"/>
    <property type="project" value="TreeGrafter"/>
</dbReference>
<dbReference type="SMART" id="SM00320">
    <property type="entry name" value="WD40"/>
    <property type="match status" value="3"/>
</dbReference>
<dbReference type="SUPFAM" id="SSF50978">
    <property type="entry name" value="WD40 repeat-like"/>
    <property type="match status" value="1"/>
</dbReference>
<dbReference type="PROSITE" id="PS50082">
    <property type="entry name" value="WD_REPEATS_2"/>
    <property type="match status" value="1"/>
</dbReference>
<comment type="subcellular location">
    <subcellularLocation>
        <location evidence="1">Nucleus</location>
    </subcellularLocation>
</comment>
<keyword evidence="8" id="KW-1185">Reference proteome</keyword>
<evidence type="ECO:0000313" key="7">
    <source>
        <dbReference type="EMBL" id="QQP58440.1"/>
    </source>
</evidence>
<dbReference type="InterPro" id="IPR001680">
    <property type="entry name" value="WD40_rpt"/>
</dbReference>
<feature type="repeat" description="WD" evidence="6">
    <location>
        <begin position="111"/>
        <end position="141"/>
    </location>
</feature>
<reference evidence="8" key="1">
    <citation type="submission" date="2021-01" db="EMBL/GenBank/DDBJ databases">
        <title>Caligus Genome Assembly.</title>
        <authorList>
            <person name="Gallardo-Escarate C."/>
        </authorList>
    </citation>
    <scope>NUCLEOTIDE SEQUENCE [LARGE SCALE GENOMIC DNA]</scope>
</reference>
<dbReference type="Proteomes" id="UP000595437">
    <property type="component" value="Chromosome 2"/>
</dbReference>
<evidence type="ECO:0000256" key="4">
    <source>
        <dbReference type="ARBA" id="ARBA00022737"/>
    </source>
</evidence>
<evidence type="ECO:0000256" key="6">
    <source>
        <dbReference type="PROSITE-ProRule" id="PRU00221"/>
    </source>
</evidence>
<dbReference type="PANTHER" id="PTHR19861">
    <property type="entry name" value="WD40 REPEAT PROTEIN SWD2"/>
    <property type="match status" value="1"/>
</dbReference>
<evidence type="ECO:0000256" key="2">
    <source>
        <dbReference type="ARBA" id="ARBA00005616"/>
    </source>
</evidence>
<dbReference type="OrthoDB" id="27537at2759"/>
<dbReference type="Pfam" id="PF00400">
    <property type="entry name" value="WD40"/>
    <property type="match status" value="1"/>
</dbReference>
<comment type="similarity">
    <text evidence="2">Belongs to the WD repeat SWD2 family.</text>
</comment>
<dbReference type="InterPro" id="IPR015943">
    <property type="entry name" value="WD40/YVTN_repeat-like_dom_sf"/>
</dbReference>
<dbReference type="EMBL" id="CP045891">
    <property type="protein sequence ID" value="QQP58440.1"/>
    <property type="molecule type" value="Genomic_DNA"/>
</dbReference>
<dbReference type="PANTHER" id="PTHR19861:SF0">
    <property type="entry name" value="WD REPEAT-CONTAINING PROTEIN 82"/>
    <property type="match status" value="1"/>
</dbReference>
<dbReference type="GO" id="GO:0003682">
    <property type="term" value="F:chromatin binding"/>
    <property type="evidence" value="ECO:0007669"/>
    <property type="project" value="TreeGrafter"/>
</dbReference>
<accession>A0A7T8KM23</accession>
<evidence type="ECO:0000313" key="8">
    <source>
        <dbReference type="Proteomes" id="UP000595437"/>
    </source>
</evidence>
<sequence length="184" mass="20058">MDHTVRLWDLRVATCSGVMNVTGKPVVAFDPEGLSSLVGVQSEQVKLYDLRSYDKGPFTCEWTSLRFSPHGKYILLSTNGRVLRLLDAFNGTPLQTLSGQLNNKGIPIQGSFSPDSQFIISGSTDGRIHVWKAEDGNKVCVLNGGHAGPVQCVEFNPSFMMMASACSHLNMWLPNLSTPEATPT</sequence>